<accession>A0A402D4E8</accession>
<name>A0A402D4E8_9BACT</name>
<keyword evidence="2" id="KW-1185">Reference proteome</keyword>
<dbReference type="AlphaFoldDB" id="A0A402D4E8"/>
<evidence type="ECO:0000313" key="1">
    <source>
        <dbReference type="EMBL" id="BDI29148.1"/>
    </source>
</evidence>
<evidence type="ECO:0000313" key="2">
    <source>
        <dbReference type="Proteomes" id="UP000287394"/>
    </source>
</evidence>
<dbReference type="EMBL" id="AP025739">
    <property type="protein sequence ID" value="BDI29148.1"/>
    <property type="molecule type" value="Genomic_DNA"/>
</dbReference>
<dbReference type="KEGG" id="ccot:CCAX7_11990"/>
<proteinExistence type="predicted"/>
<dbReference type="Proteomes" id="UP000287394">
    <property type="component" value="Chromosome"/>
</dbReference>
<dbReference type="OrthoDB" id="4535590at2"/>
<gene>
    <name evidence="1" type="ORF">CCAX7_11990</name>
</gene>
<sequence length="254" mass="29014">MGARVDKAMAEVRKVFGRRPKPGTIWYCPQCYREDEVKAFIARPVNTLSEDDLRPIFWNGCTCFGRWNEIAYYVPRLLEVAQHNCGSLALGLPKLFLVAARVKLNNMLMFPEEMETEMDDVARTALFHLGQAILEDDLDETDEDSSWSLLKALSFLTAFDAPIEPLLSRLEQSERFSTRASFRILIAKLAAGTETFDDFLVSNWSMAPENQSVFDQLLAPTNALKMLIDHVDEIVERWPESEEELNQAFDRLAL</sequence>
<reference evidence="1 2" key="1">
    <citation type="journal article" date="2019" name="Int. J. Syst. Evol. Microbiol.">
        <title>Capsulimonas corticalis gen. nov., sp. nov., an aerobic capsulated bacterium, of a novel bacterial order, Capsulimonadales ord. nov., of the class Armatimonadia of the phylum Armatimonadetes.</title>
        <authorList>
            <person name="Li J."/>
            <person name="Kudo C."/>
            <person name="Tonouchi A."/>
        </authorList>
    </citation>
    <scope>NUCLEOTIDE SEQUENCE [LARGE SCALE GENOMIC DNA]</scope>
    <source>
        <strain evidence="1 2">AX-7</strain>
    </source>
</reference>
<organism evidence="1 2">
    <name type="scientific">Capsulimonas corticalis</name>
    <dbReference type="NCBI Taxonomy" id="2219043"/>
    <lineage>
        <taxon>Bacteria</taxon>
        <taxon>Bacillati</taxon>
        <taxon>Armatimonadota</taxon>
        <taxon>Armatimonadia</taxon>
        <taxon>Capsulimonadales</taxon>
        <taxon>Capsulimonadaceae</taxon>
        <taxon>Capsulimonas</taxon>
    </lineage>
</organism>
<protein>
    <submittedName>
        <fullName evidence="1">Uncharacterized protein</fullName>
    </submittedName>
</protein>
<dbReference type="RefSeq" id="WP_119324399.1">
    <property type="nucleotide sequence ID" value="NZ_AP025739.1"/>
</dbReference>